<evidence type="ECO:0000313" key="4">
    <source>
        <dbReference type="Proteomes" id="UP000789759"/>
    </source>
</evidence>
<dbReference type="InterPro" id="IPR054586">
    <property type="entry name" value="MACPF_1_fungal"/>
</dbReference>
<proteinExistence type="predicted"/>
<gene>
    <name evidence="3" type="ORF">CPELLU_LOCUS7202</name>
</gene>
<dbReference type="AlphaFoldDB" id="A0A9N9GH22"/>
<dbReference type="InterPro" id="IPR055854">
    <property type="entry name" value="DUF7431"/>
</dbReference>
<name>A0A9N9GH22_9GLOM</name>
<evidence type="ECO:0000259" key="2">
    <source>
        <dbReference type="Pfam" id="PF24209"/>
    </source>
</evidence>
<protein>
    <submittedName>
        <fullName evidence="3">23877_t:CDS:1</fullName>
    </submittedName>
</protein>
<evidence type="ECO:0000313" key="3">
    <source>
        <dbReference type="EMBL" id="CAG8605624.1"/>
    </source>
</evidence>
<dbReference type="Pfam" id="PF22693">
    <property type="entry name" value="MACPF_1"/>
    <property type="match status" value="1"/>
</dbReference>
<dbReference type="Proteomes" id="UP000789759">
    <property type="component" value="Unassembled WGS sequence"/>
</dbReference>
<dbReference type="Pfam" id="PF24209">
    <property type="entry name" value="DUF7431"/>
    <property type="match status" value="1"/>
</dbReference>
<sequence>MKPKKKLDPKKLDPNVIVHKYPGDKRFTKRLPVERNLTSIRTILDMRPNLAFYDYKDNKKIKRSLEDSINLKDIAWKEDNEFNIIIKKENDEDWNELIEQCAIDMGFTYENDRIKLAKLQAFTIDVTTIKPQTSHLFLEQLNIDKTNVILENDFIEDINSALDAKYSRKEKIKKLTEISKKYGHFYASEVVFGGAIIKNIKNINEQKHSTKERNSNISCGFKNNQTHFELGYNSENTVSKLLNISQKTLTIIGGNVASYVQDDIEAIKQWRESVNDPKQWRIISYNIRPIFDLLDDEKKEVSKAFGKQILKARITTRNTELQQLSTCPIVIEGLDKEIKDVTSNPLQCQIFASIINQDNRVYSLRIEYLDKNTPTFVIHYIGGRKNSRKKHQCEIQVGWIIIGYPEKFIFEQRNNEMEVIINEKKCDDKEMEKIETENNHSYRCTITPSSNSCCKLGISVIESPEIIIDAESLLLKVKLKNCKKYGIISNSIDDYKKLSALDKEDKKILSSILEGCGKIKNGYKVGNLVFMNVVNKCDHHGFVNITPQYLLYDSLNNTSNEFEGHISCLPLRFYI</sequence>
<accession>A0A9N9GH22</accession>
<dbReference type="OrthoDB" id="2443932at2759"/>
<organism evidence="3 4">
    <name type="scientific">Cetraspora pellucida</name>
    <dbReference type="NCBI Taxonomy" id="1433469"/>
    <lineage>
        <taxon>Eukaryota</taxon>
        <taxon>Fungi</taxon>
        <taxon>Fungi incertae sedis</taxon>
        <taxon>Mucoromycota</taxon>
        <taxon>Glomeromycotina</taxon>
        <taxon>Glomeromycetes</taxon>
        <taxon>Diversisporales</taxon>
        <taxon>Gigasporaceae</taxon>
        <taxon>Cetraspora</taxon>
    </lineage>
</organism>
<feature type="domain" description="DUF7431" evidence="2">
    <location>
        <begin position="333"/>
        <end position="463"/>
    </location>
</feature>
<reference evidence="3" key="1">
    <citation type="submission" date="2021-06" db="EMBL/GenBank/DDBJ databases">
        <authorList>
            <person name="Kallberg Y."/>
            <person name="Tangrot J."/>
            <person name="Rosling A."/>
        </authorList>
    </citation>
    <scope>NUCLEOTIDE SEQUENCE</scope>
    <source>
        <strain evidence="3">FL966</strain>
    </source>
</reference>
<feature type="domain" description="MACPF-like" evidence="1">
    <location>
        <begin position="141"/>
        <end position="299"/>
    </location>
</feature>
<dbReference type="EMBL" id="CAJVQA010004756">
    <property type="protein sequence ID" value="CAG8605624.1"/>
    <property type="molecule type" value="Genomic_DNA"/>
</dbReference>
<evidence type="ECO:0000259" key="1">
    <source>
        <dbReference type="Pfam" id="PF22693"/>
    </source>
</evidence>
<comment type="caution">
    <text evidence="3">The sequence shown here is derived from an EMBL/GenBank/DDBJ whole genome shotgun (WGS) entry which is preliminary data.</text>
</comment>
<keyword evidence="4" id="KW-1185">Reference proteome</keyword>